<comment type="caution">
    <text evidence="2">The sequence shown here is derived from an EMBL/GenBank/DDBJ whole genome shotgun (WGS) entry which is preliminary data.</text>
</comment>
<dbReference type="OrthoDB" id="10363700at2759"/>
<organism evidence="2 3">
    <name type="scientific">Symbiodinium microadriaticum</name>
    <name type="common">Dinoflagellate</name>
    <name type="synonym">Zooxanthella microadriatica</name>
    <dbReference type="NCBI Taxonomy" id="2951"/>
    <lineage>
        <taxon>Eukaryota</taxon>
        <taxon>Sar</taxon>
        <taxon>Alveolata</taxon>
        <taxon>Dinophyceae</taxon>
        <taxon>Suessiales</taxon>
        <taxon>Symbiodiniaceae</taxon>
        <taxon>Symbiodinium</taxon>
    </lineage>
</organism>
<reference evidence="2 3" key="1">
    <citation type="submission" date="2016-02" db="EMBL/GenBank/DDBJ databases">
        <title>Genome analysis of coral dinoflagellate symbionts highlights evolutionary adaptations to a symbiotic lifestyle.</title>
        <authorList>
            <person name="Aranda M."/>
            <person name="Li Y."/>
            <person name="Liew Y.J."/>
            <person name="Baumgarten S."/>
            <person name="Simakov O."/>
            <person name="Wilson M."/>
            <person name="Piel J."/>
            <person name="Ashoor H."/>
            <person name="Bougouffa S."/>
            <person name="Bajic V.B."/>
            <person name="Ryu T."/>
            <person name="Ravasi T."/>
            <person name="Bayer T."/>
            <person name="Micklem G."/>
            <person name="Kim H."/>
            <person name="Bhak J."/>
            <person name="Lajeunesse T.C."/>
            <person name="Voolstra C.R."/>
        </authorList>
    </citation>
    <scope>NUCLEOTIDE SEQUENCE [LARGE SCALE GENOMIC DNA]</scope>
    <source>
        <strain evidence="2 3">CCMP2467</strain>
    </source>
</reference>
<dbReference type="EMBL" id="LSRX01000025">
    <property type="protein sequence ID" value="OLQ13684.1"/>
    <property type="molecule type" value="Genomic_DNA"/>
</dbReference>
<evidence type="ECO:0000313" key="2">
    <source>
        <dbReference type="EMBL" id="OLQ13684.1"/>
    </source>
</evidence>
<feature type="region of interest" description="Disordered" evidence="1">
    <location>
        <begin position="77"/>
        <end position="96"/>
    </location>
</feature>
<sequence length="119" mass="13240">MSTTLTPLPQALLPEAAECSEVVQQLDRRSHPWPQTERARACIENFSRSKRGRALTSKRSRHHQATLSSLLMTRAGRRSVRHGRISAGSGESSSALQEVERTLLAKNDNYDKDLLKASS</sequence>
<evidence type="ECO:0000256" key="1">
    <source>
        <dbReference type="SAM" id="MobiDB-lite"/>
    </source>
</evidence>
<gene>
    <name evidence="2" type="ORF">AK812_SmicGene2241</name>
</gene>
<accession>A0A1Q9F1U7</accession>
<proteinExistence type="predicted"/>
<name>A0A1Q9F1U7_SYMMI</name>
<keyword evidence="3" id="KW-1185">Reference proteome</keyword>
<dbReference type="AlphaFoldDB" id="A0A1Q9F1U7"/>
<protein>
    <submittedName>
        <fullName evidence="2">Uncharacterized protein</fullName>
    </submittedName>
</protein>
<evidence type="ECO:0000313" key="3">
    <source>
        <dbReference type="Proteomes" id="UP000186817"/>
    </source>
</evidence>
<dbReference type="Proteomes" id="UP000186817">
    <property type="component" value="Unassembled WGS sequence"/>
</dbReference>